<dbReference type="InterPro" id="IPR012561">
    <property type="entry name" value="Ferlin_B-domain"/>
</dbReference>
<proteinExistence type="inferred from homology"/>
<protein>
    <recommendedName>
        <fullName evidence="16">C2 domain-containing protein</fullName>
    </recommendedName>
</protein>
<dbReference type="InterPro" id="IPR037725">
    <property type="entry name" value="C2F_Ferlin"/>
</dbReference>
<evidence type="ECO:0000256" key="1">
    <source>
        <dbReference type="ARBA" id="ARBA00004401"/>
    </source>
</evidence>
<dbReference type="InterPro" id="IPR035892">
    <property type="entry name" value="C2_domain_sf"/>
</dbReference>
<dbReference type="Pfam" id="PF00168">
    <property type="entry name" value="C2"/>
    <property type="match status" value="7"/>
</dbReference>
<name>A0ABD0WUK9_UMBPY</name>
<evidence type="ECO:0000256" key="15">
    <source>
        <dbReference type="SAM" id="Phobius"/>
    </source>
</evidence>
<evidence type="ECO:0000256" key="5">
    <source>
        <dbReference type="ARBA" id="ARBA00022553"/>
    </source>
</evidence>
<evidence type="ECO:0000256" key="8">
    <source>
        <dbReference type="ARBA" id="ARBA00022737"/>
    </source>
</evidence>
<feature type="domain" description="C2" evidence="16">
    <location>
        <begin position="1949"/>
        <end position="2097"/>
    </location>
</feature>
<dbReference type="CDD" id="cd08373">
    <property type="entry name" value="C2A_Ferlin"/>
    <property type="match status" value="1"/>
</dbReference>
<dbReference type="Pfam" id="PF16165">
    <property type="entry name" value="Ferlin_C"/>
    <property type="match status" value="1"/>
</dbReference>
<keyword evidence="6 15" id="KW-0812">Transmembrane</keyword>
<dbReference type="PROSITE" id="PS50004">
    <property type="entry name" value="C2"/>
    <property type="match status" value="7"/>
</dbReference>
<keyword evidence="11 15" id="KW-1133">Transmembrane helix</keyword>
<dbReference type="CDD" id="cd04011">
    <property type="entry name" value="C2B_Ferlin"/>
    <property type="match status" value="1"/>
</dbReference>
<dbReference type="GO" id="GO:0005886">
    <property type="term" value="C:plasma membrane"/>
    <property type="evidence" value="ECO:0007669"/>
    <property type="project" value="UniProtKB-SubCell"/>
</dbReference>
<dbReference type="PANTHER" id="PTHR12546:SF55">
    <property type="entry name" value="MYOFERLIN"/>
    <property type="match status" value="1"/>
</dbReference>
<keyword evidence="8" id="KW-0677">Repeat</keyword>
<keyword evidence="13" id="KW-0968">Cytoplasmic vesicle</keyword>
<sequence length="2239" mass="254019">MSDNKEWYQLDQDLNKVLESTLAGTAEQKINTFTTITYNLARERFGIEEKKVNIKSVHQPSRREREIHQLRGEIKSLTRQFKSAPASEREGIKDLTSQLRARLCRLRRAESTRKKRKDRENKRSQFTKDPFRFTRTLLGEAKSGRLTSSRGDVEAFLSETHNDTFINKALDAYPSINESAKGLPKKKLGSTPDPVASIVFKDEKKKTKSIASEVNPVWNEVLEFDLKGSALDSSSYIDVIVKDYETIGKDKLIGSAKISLKDLATGQLKSYPAKDVALVNEKGQAIGATVSLVIHYDPPANATPNPNDQQDGNAAGDSVGGGEEGEENTDGGLGGSVGGVTSPGNPNQKLVRSTKKRNRPLSNKPQDFQIRIRIIEGRQFPGNNIKPVVKVNVCGQTHRTRIKGGNNPFFDEIFFYNVNMLPSDLFDQSISFRVYNSYSLRADSLMGEFKVDVGFIYDEPDHAVMRKWLLMNDPDDASSGARGYLKVSMFLVGAGDEPPVEKRDMNDDQDDIESNLLLPAGVTLRWVTLSLKVFRAEDIPQMDDAFVQSMKGLFGGDGSKKNLVDPFLEARFAGKKLCTQVIEKNANPEWNQMLNLQVKFPSMCERIKLTVFDWDRLTKNDAVGTTYMNLSKIASSGGEVEEDHAGYEFSSSHKGTTGESEVGFLPAFGPCYVNLYGSPREFTGLPDPYEDLNYGKGEGAAYRGRILIELATQLDGKAEKPVDTINSDDILVVQKYQRRRKYCLCAVFHSASMIQEPGEPIQFEVSIGNYGNKLDTTCKPLASTTQYGRAVFDGNHYYYLPWADTKPVVVIPSFWEDISHRLDAVNIILYIAERLQSNLTVMKTAILAKVSDNQLAEIWLRLVNQVIDDLSSLKLPVLEGQSNLTALDIQIKKLRDSALSSILDGAMHMRDEATEIKDTVTEIDSWLDKLNQIAEEPQNSMPDVIIWMLRGEKRVAYSRVPAHQVIYSTYNENACGQFCGRTRTIFMQYPMDKNKGLKVPVQIRVNMWLGLSAHEKKFNSFSEGTFSVYAELYENQAYLMGKWGTAGLGIHHKFSDVTGKLKLKQEYFMPPRGWEWEGDWFIDPEKGLLTEADAGHTEFLDEVFHNETRYPGGEWKPAAEPYTDVNGEKMQNPGEMECPAGWVWTDEWSVDENRAVDEKGWEYGITIPPDDKPKSWVPAEKMYHVHRRKRMIRPRKRTSAAGTIVEKQENPEGWEFSSLIGWKFHKKERSADTFRRRRWRRKMGPSEQLGPSAIFKLEGGALGIDTDEKKKDDTVDASKLFGDNTPSVCCTFDRAHVYHLRVYVYQAKNLSAMDKDSFSDPYVHVSFLHLSKTTETIKATLNPTWDQTLIFNDVEIYGDPKKIAMYPPDVVLEIYDYDQVGKDEPMGRSVFSPLVKLSPDMNQTPKLLWYPITNKGERAGDVLVAAELILKYKGKDTELPLVPSRRGNLYMVPQGVRPVVQRTAIEILAWGLRNMKPYQLATVSSPSLVVECGGTRVESAVIRNMKKSPNFPGSVLFMEVFLPKEEMYAPPIVLKVIDHRPFGRKPVVGQCTVDSLEEFRCDPYVIQKTSMSSKMALMAASPRDVKIHMDEGRPLLEAQFVYSMSSAVNKMTSTTSHLHVEKEKETIDWWSKFYASIGDHEKCGPYLQKGYDTLKVYDKALEDVPEFKQLTDFCTTFKLQRGKTEEDDDDPSVVGEFKGSFKVYPLSDDSGVAPPPRQFSELPESGPQECVVRIYIVRGIDLQPKDNNGQCDPYIKISLGKKTLDDRDHYLPNTTNPLFGRMFEMTCFLPQDKDLKISVYDFDLLTRDEKVGETVIDLENRLLSRFGSYCGLPLTYCISGINQWRDQMKPSQILQNLARLKGVPPPRTEDNGNTLSFNGKDYTLEEFEANKDIHQHLGPASERISLHVLRTQGLVPEHVETRTLYSSFQPQLSQGRIQMFVDIFPKSLGLPGPPFNISPRKAKKYFLRCVVWNTADVILDETSITGERMSDIYVKGWMPGMEEDKQKTDVHYRSLDGEGNFNWRFVFGFEYLPAEQLCLVSKKEHFWSLDKTEFRIPPKLIVQIWDNDKFSLDDYLGTLELDLCKFTPPSKSSKLCHLGMMEEVLNARHRKPDLAHSLFAQKSVRGWWPCAAEQDGKKILAGKVEMTLEIVSETEVDEKPAGKGRDEPNMNPKLDFPKRPDTSFLWFTNPCKTLKFIVWRRFKWLFIGLIILILVLLFLGILLYSLPNYISMKIVKPFQ</sequence>
<dbReference type="InterPro" id="IPR012968">
    <property type="entry name" value="FerIin_dom"/>
</dbReference>
<evidence type="ECO:0000256" key="6">
    <source>
        <dbReference type="ARBA" id="ARBA00022692"/>
    </source>
</evidence>
<keyword evidence="5" id="KW-0597">Phosphoprotein</keyword>
<dbReference type="CDD" id="cd04018">
    <property type="entry name" value="C2C_Ferlin"/>
    <property type="match status" value="1"/>
</dbReference>
<keyword evidence="10" id="KW-0735">Signal-anchor</keyword>
<dbReference type="InterPro" id="IPR012560">
    <property type="entry name" value="Ferlin_A-domain"/>
</dbReference>
<feature type="transmembrane region" description="Helical" evidence="15">
    <location>
        <begin position="2204"/>
        <end position="2226"/>
    </location>
</feature>
<feature type="domain" description="C2" evidence="16">
    <location>
        <begin position="508"/>
        <end position="644"/>
    </location>
</feature>
<keyword evidence="7" id="KW-0479">Metal-binding</keyword>
<feature type="domain" description="C2" evidence="16">
    <location>
        <begin position="149"/>
        <end position="273"/>
    </location>
</feature>
<evidence type="ECO:0000313" key="18">
    <source>
        <dbReference type="Proteomes" id="UP001557470"/>
    </source>
</evidence>
<dbReference type="Pfam" id="PF08150">
    <property type="entry name" value="FerB"/>
    <property type="match status" value="1"/>
</dbReference>
<dbReference type="CDD" id="cd04037">
    <property type="entry name" value="C2E_Ferlin"/>
    <property type="match status" value="1"/>
</dbReference>
<dbReference type="CDD" id="cd08374">
    <property type="entry name" value="C2F_Ferlin"/>
    <property type="match status" value="1"/>
</dbReference>
<dbReference type="Pfam" id="PF08165">
    <property type="entry name" value="FerA"/>
    <property type="match status" value="1"/>
</dbReference>
<dbReference type="SMART" id="SM00693">
    <property type="entry name" value="DysFN"/>
    <property type="match status" value="2"/>
</dbReference>
<evidence type="ECO:0000256" key="12">
    <source>
        <dbReference type="ARBA" id="ARBA00023136"/>
    </source>
</evidence>
<keyword evidence="9" id="KW-0106">Calcium</keyword>
<dbReference type="InterPro" id="IPR037722">
    <property type="entry name" value="C2C_Ferlin"/>
</dbReference>
<feature type="region of interest" description="Disordered" evidence="14">
    <location>
        <begin position="297"/>
        <end position="363"/>
    </location>
</feature>
<dbReference type="SMART" id="SM01201">
    <property type="entry name" value="FerB"/>
    <property type="match status" value="1"/>
</dbReference>
<dbReference type="FunFam" id="2.60.40.150:FF:000026">
    <property type="entry name" value="dysferlin isoform X2"/>
    <property type="match status" value="1"/>
</dbReference>
<dbReference type="Proteomes" id="UP001557470">
    <property type="component" value="Unassembled WGS sequence"/>
</dbReference>
<dbReference type="Pfam" id="PF08151">
    <property type="entry name" value="FerI"/>
    <property type="match status" value="1"/>
</dbReference>
<dbReference type="InterPro" id="IPR006614">
    <property type="entry name" value="Peroxin/Ferlin"/>
</dbReference>
<evidence type="ECO:0000256" key="10">
    <source>
        <dbReference type="ARBA" id="ARBA00022968"/>
    </source>
</evidence>
<keyword evidence="18" id="KW-1185">Reference proteome</keyword>
<evidence type="ECO:0000259" key="16">
    <source>
        <dbReference type="PROSITE" id="PS50004"/>
    </source>
</evidence>
<comment type="caution">
    <text evidence="17">The sequence shown here is derived from an EMBL/GenBank/DDBJ whole genome shotgun (WGS) entry which is preliminary data.</text>
</comment>
<dbReference type="InterPro" id="IPR037720">
    <property type="entry name" value="C2B_Ferlin"/>
</dbReference>
<comment type="similarity">
    <text evidence="3">Belongs to the ferlin family.</text>
</comment>
<dbReference type="GO" id="GO:0046872">
    <property type="term" value="F:metal ion binding"/>
    <property type="evidence" value="ECO:0007669"/>
    <property type="project" value="UniProtKB-KW"/>
</dbReference>
<feature type="compositionally biased region" description="Low complexity" evidence="14">
    <location>
        <begin position="298"/>
        <end position="307"/>
    </location>
</feature>
<dbReference type="InterPro" id="IPR032362">
    <property type="entry name" value="Ferlin_C"/>
</dbReference>
<dbReference type="PANTHER" id="PTHR12546">
    <property type="entry name" value="FER-1-LIKE"/>
    <property type="match status" value="1"/>
</dbReference>
<dbReference type="InterPro" id="IPR000008">
    <property type="entry name" value="C2_dom"/>
</dbReference>
<dbReference type="InterPro" id="IPR037721">
    <property type="entry name" value="Ferlin"/>
</dbReference>
<keyword evidence="12 15" id="KW-0472">Membrane</keyword>
<reference evidence="17 18" key="1">
    <citation type="submission" date="2024-06" db="EMBL/GenBank/DDBJ databases">
        <authorList>
            <person name="Pan Q."/>
            <person name="Wen M."/>
            <person name="Jouanno E."/>
            <person name="Zahm M."/>
            <person name="Klopp C."/>
            <person name="Cabau C."/>
            <person name="Louis A."/>
            <person name="Berthelot C."/>
            <person name="Parey E."/>
            <person name="Roest Crollius H."/>
            <person name="Montfort J."/>
            <person name="Robinson-Rechavi M."/>
            <person name="Bouchez O."/>
            <person name="Lampietro C."/>
            <person name="Lopez Roques C."/>
            <person name="Donnadieu C."/>
            <person name="Postlethwait J."/>
            <person name="Bobe J."/>
            <person name="Verreycken H."/>
            <person name="Guiguen Y."/>
        </authorList>
    </citation>
    <scope>NUCLEOTIDE SEQUENCE [LARGE SCALE GENOMIC DNA]</scope>
    <source>
        <strain evidence="17">Up_M1</strain>
        <tissue evidence="17">Testis</tissue>
    </source>
</reference>
<feature type="domain" description="C2" evidence="16">
    <location>
        <begin position="342"/>
        <end position="469"/>
    </location>
</feature>
<comment type="subcellular location">
    <subcellularLocation>
        <location evidence="1">Cell membrane</location>
        <topology evidence="1">Single-pass type II membrane protein</topology>
    </subcellularLocation>
    <subcellularLocation>
        <location evidence="2">Cytoplasmic vesicle membrane</location>
        <topology evidence="2">Single-pass type II membrane protein</topology>
    </subcellularLocation>
</comment>
<dbReference type="SMART" id="SM00239">
    <property type="entry name" value="C2"/>
    <property type="match status" value="6"/>
</dbReference>
<dbReference type="InterPro" id="IPR037726">
    <property type="entry name" value="C2A_Ferlin"/>
</dbReference>
<dbReference type="SMART" id="SM00694">
    <property type="entry name" value="DysFC"/>
    <property type="match status" value="2"/>
</dbReference>
<dbReference type="FunFam" id="2.60.40.150:FF:000009">
    <property type="entry name" value="dysferlin isoform X2"/>
    <property type="match status" value="1"/>
</dbReference>
<dbReference type="EMBL" id="JAGEUA010000004">
    <property type="protein sequence ID" value="KAL0984155.1"/>
    <property type="molecule type" value="Genomic_DNA"/>
</dbReference>
<dbReference type="Pfam" id="PF22901">
    <property type="entry name" value="dsrm_Ferlin"/>
    <property type="match status" value="1"/>
</dbReference>
<dbReference type="InterPro" id="IPR037723">
    <property type="entry name" value="C2D_Ferlin"/>
</dbReference>
<dbReference type="FunFam" id="2.60.40.150:FF:000138">
    <property type="entry name" value="Fer-1-like family member 6"/>
    <property type="match status" value="1"/>
</dbReference>
<keyword evidence="4" id="KW-1003">Cell membrane</keyword>
<feature type="domain" description="C2" evidence="16">
    <location>
        <begin position="1445"/>
        <end position="1569"/>
    </location>
</feature>
<dbReference type="Gene3D" id="2.60.40.150">
    <property type="entry name" value="C2 domain"/>
    <property type="match status" value="6"/>
</dbReference>
<feature type="domain" description="C2" evidence="16">
    <location>
        <begin position="1713"/>
        <end position="1831"/>
    </location>
</feature>
<feature type="domain" description="C2" evidence="16">
    <location>
        <begin position="1282"/>
        <end position="1410"/>
    </location>
</feature>
<evidence type="ECO:0000256" key="4">
    <source>
        <dbReference type="ARBA" id="ARBA00022475"/>
    </source>
</evidence>
<evidence type="ECO:0000256" key="7">
    <source>
        <dbReference type="ARBA" id="ARBA00022723"/>
    </source>
</evidence>
<dbReference type="GO" id="GO:0030659">
    <property type="term" value="C:cytoplasmic vesicle membrane"/>
    <property type="evidence" value="ECO:0007669"/>
    <property type="project" value="UniProtKB-SubCell"/>
</dbReference>
<dbReference type="InterPro" id="IPR037724">
    <property type="entry name" value="C2E_Ferlin"/>
</dbReference>
<evidence type="ECO:0000256" key="14">
    <source>
        <dbReference type="SAM" id="MobiDB-lite"/>
    </source>
</evidence>
<evidence type="ECO:0000256" key="13">
    <source>
        <dbReference type="ARBA" id="ARBA00023329"/>
    </source>
</evidence>
<evidence type="ECO:0000313" key="17">
    <source>
        <dbReference type="EMBL" id="KAL0984155.1"/>
    </source>
</evidence>
<dbReference type="SMART" id="SM01200">
    <property type="entry name" value="FerA"/>
    <property type="match status" value="1"/>
</dbReference>
<evidence type="ECO:0000256" key="2">
    <source>
        <dbReference type="ARBA" id="ARBA00004483"/>
    </source>
</evidence>
<organism evidence="17 18">
    <name type="scientific">Umbra pygmaea</name>
    <name type="common">Eastern mudminnow</name>
    <dbReference type="NCBI Taxonomy" id="75934"/>
    <lineage>
        <taxon>Eukaryota</taxon>
        <taxon>Metazoa</taxon>
        <taxon>Chordata</taxon>
        <taxon>Craniata</taxon>
        <taxon>Vertebrata</taxon>
        <taxon>Euteleostomi</taxon>
        <taxon>Actinopterygii</taxon>
        <taxon>Neopterygii</taxon>
        <taxon>Teleostei</taxon>
        <taxon>Protacanthopterygii</taxon>
        <taxon>Esociformes</taxon>
        <taxon>Umbridae</taxon>
        <taxon>Umbra</taxon>
    </lineage>
</organism>
<evidence type="ECO:0000256" key="3">
    <source>
        <dbReference type="ARBA" id="ARBA00007561"/>
    </source>
</evidence>
<accession>A0ABD0WUK9</accession>
<dbReference type="SUPFAM" id="SSF49562">
    <property type="entry name" value="C2 domain (Calcium/lipid-binding domain, CaLB)"/>
    <property type="match status" value="7"/>
</dbReference>
<evidence type="ECO:0000256" key="11">
    <source>
        <dbReference type="ARBA" id="ARBA00022989"/>
    </source>
</evidence>
<dbReference type="CDD" id="cd04017">
    <property type="entry name" value="C2D_Ferlin"/>
    <property type="match status" value="1"/>
</dbReference>
<dbReference type="InterPro" id="IPR055072">
    <property type="entry name" value="Ferlin_DSRM"/>
</dbReference>
<evidence type="ECO:0000256" key="9">
    <source>
        <dbReference type="ARBA" id="ARBA00022837"/>
    </source>
</evidence>
<gene>
    <name evidence="17" type="ORF">UPYG_G00137800</name>
</gene>
<dbReference type="SMART" id="SM01202">
    <property type="entry name" value="FerI"/>
    <property type="match status" value="1"/>
</dbReference>